<sequence length="82" mass="8835">MERDIVTLGLEDRLILEVLRKEHPEVFLNIKKEVAPRAASTSLPSRAATPCADGPVLEMATPRSLSPLSRAASDAATIRNAV</sequence>
<keyword evidence="2" id="KW-1185">Reference proteome</keyword>
<name>A0AAV1JYG8_9NEOP</name>
<dbReference type="AlphaFoldDB" id="A0AAV1JYG8"/>
<gene>
    <name evidence="1" type="ORF">LNINA_LOCUS13283</name>
</gene>
<protein>
    <submittedName>
        <fullName evidence="1">Uncharacterized protein</fullName>
    </submittedName>
</protein>
<proteinExistence type="predicted"/>
<evidence type="ECO:0000313" key="2">
    <source>
        <dbReference type="Proteomes" id="UP001497472"/>
    </source>
</evidence>
<accession>A0AAV1JYG8</accession>
<dbReference type="EMBL" id="CAVLEF010000278">
    <property type="protein sequence ID" value="CAK1554362.1"/>
    <property type="molecule type" value="Genomic_DNA"/>
</dbReference>
<reference evidence="1 2" key="1">
    <citation type="submission" date="2023-11" db="EMBL/GenBank/DDBJ databases">
        <authorList>
            <person name="Okamura Y."/>
        </authorList>
    </citation>
    <scope>NUCLEOTIDE SEQUENCE [LARGE SCALE GENOMIC DNA]</scope>
</reference>
<dbReference type="Proteomes" id="UP001497472">
    <property type="component" value="Unassembled WGS sequence"/>
</dbReference>
<comment type="caution">
    <text evidence="1">The sequence shown here is derived from an EMBL/GenBank/DDBJ whole genome shotgun (WGS) entry which is preliminary data.</text>
</comment>
<evidence type="ECO:0000313" key="1">
    <source>
        <dbReference type="EMBL" id="CAK1554362.1"/>
    </source>
</evidence>
<organism evidence="1 2">
    <name type="scientific">Leptosia nina</name>
    <dbReference type="NCBI Taxonomy" id="320188"/>
    <lineage>
        <taxon>Eukaryota</taxon>
        <taxon>Metazoa</taxon>
        <taxon>Ecdysozoa</taxon>
        <taxon>Arthropoda</taxon>
        <taxon>Hexapoda</taxon>
        <taxon>Insecta</taxon>
        <taxon>Pterygota</taxon>
        <taxon>Neoptera</taxon>
        <taxon>Endopterygota</taxon>
        <taxon>Lepidoptera</taxon>
        <taxon>Glossata</taxon>
        <taxon>Ditrysia</taxon>
        <taxon>Papilionoidea</taxon>
        <taxon>Pieridae</taxon>
        <taxon>Pierinae</taxon>
        <taxon>Leptosia</taxon>
    </lineage>
</organism>